<dbReference type="CDD" id="cd06222">
    <property type="entry name" value="RNase_H_like"/>
    <property type="match status" value="1"/>
</dbReference>
<dbReference type="OrthoDB" id="997497at2759"/>
<dbReference type="AlphaFoldDB" id="A0A7J9HRH1"/>
<sequence length="314" mass="35225">PGGRDRGSQFGRLELGIKSEKDTSEGVVDANVRLSAGYQINRQKTQIFFSHNTSKAVALDIRGRFGFSIVTDLGKYLKSRVPQVIVSRIASVLPPLADGGLDRLAWPLMSCGPCSIVATYNYLLIHNDDSSHRVGFKVWKARDPQQVKAFLWLLCRSSLLTNDVRCLVVAWARSFLSARLKINLESFKVNRGFWESLTEGWIKLNTDGPFLNHLSRATVGGVFRGSNGGWVSGFSMKVGGSDIFQVEARAIYEGHKLAWSRGFSRIEVDYDNAILIEFICKGFAAESRVPELRLIHSLCRRNWRVVQAFLKRVQ</sequence>
<evidence type="ECO:0000313" key="3">
    <source>
        <dbReference type="Proteomes" id="UP000593560"/>
    </source>
</evidence>
<dbReference type="InterPro" id="IPR044730">
    <property type="entry name" value="RNase_H-like_dom_plant"/>
</dbReference>
<keyword evidence="3" id="KW-1185">Reference proteome</keyword>
<accession>A0A7J9HRH1</accession>
<dbReference type="InterPro" id="IPR012337">
    <property type="entry name" value="RNaseH-like_sf"/>
</dbReference>
<dbReference type="PANTHER" id="PTHR47723">
    <property type="entry name" value="OS05G0353850 PROTEIN"/>
    <property type="match status" value="1"/>
</dbReference>
<dbReference type="InterPro" id="IPR002156">
    <property type="entry name" value="RNaseH_domain"/>
</dbReference>
<feature type="non-terminal residue" evidence="2">
    <location>
        <position position="314"/>
    </location>
</feature>
<dbReference type="InterPro" id="IPR053151">
    <property type="entry name" value="RNase_H-like"/>
</dbReference>
<evidence type="ECO:0000313" key="2">
    <source>
        <dbReference type="EMBL" id="MBA0812437.1"/>
    </source>
</evidence>
<dbReference type="Proteomes" id="UP000593560">
    <property type="component" value="Unassembled WGS sequence"/>
</dbReference>
<dbReference type="GO" id="GO:0004523">
    <property type="term" value="F:RNA-DNA hybrid ribonuclease activity"/>
    <property type="evidence" value="ECO:0007669"/>
    <property type="project" value="InterPro"/>
</dbReference>
<dbReference type="EMBL" id="JABFAD010000011">
    <property type="protein sequence ID" value="MBA0812437.1"/>
    <property type="molecule type" value="Genomic_DNA"/>
</dbReference>
<organism evidence="2 3">
    <name type="scientific">Gossypium harknessii</name>
    <dbReference type="NCBI Taxonomy" id="34285"/>
    <lineage>
        <taxon>Eukaryota</taxon>
        <taxon>Viridiplantae</taxon>
        <taxon>Streptophyta</taxon>
        <taxon>Embryophyta</taxon>
        <taxon>Tracheophyta</taxon>
        <taxon>Spermatophyta</taxon>
        <taxon>Magnoliopsida</taxon>
        <taxon>eudicotyledons</taxon>
        <taxon>Gunneridae</taxon>
        <taxon>Pentapetalae</taxon>
        <taxon>rosids</taxon>
        <taxon>malvids</taxon>
        <taxon>Malvales</taxon>
        <taxon>Malvaceae</taxon>
        <taxon>Malvoideae</taxon>
        <taxon>Gossypium</taxon>
    </lineage>
</organism>
<dbReference type="PANTHER" id="PTHR47723:SF24">
    <property type="entry name" value="RNASE H TYPE-1 DOMAIN-CONTAINING PROTEIN"/>
    <property type="match status" value="1"/>
</dbReference>
<dbReference type="InterPro" id="IPR036397">
    <property type="entry name" value="RNaseH_sf"/>
</dbReference>
<name>A0A7J9HRH1_9ROSI</name>
<proteinExistence type="predicted"/>
<dbReference type="SUPFAM" id="SSF53098">
    <property type="entry name" value="Ribonuclease H-like"/>
    <property type="match status" value="1"/>
</dbReference>
<comment type="caution">
    <text evidence="2">The sequence shown here is derived from an EMBL/GenBank/DDBJ whole genome shotgun (WGS) entry which is preliminary data.</text>
</comment>
<reference evidence="2 3" key="1">
    <citation type="journal article" date="2019" name="Genome Biol. Evol.">
        <title>Insights into the evolution of the New World diploid cottons (Gossypium, subgenus Houzingenia) based on genome sequencing.</title>
        <authorList>
            <person name="Grover C.E."/>
            <person name="Arick M.A. 2nd"/>
            <person name="Thrash A."/>
            <person name="Conover J.L."/>
            <person name="Sanders W.S."/>
            <person name="Peterson D.G."/>
            <person name="Frelichowski J.E."/>
            <person name="Scheffler J.A."/>
            <person name="Scheffler B.E."/>
            <person name="Wendel J.F."/>
        </authorList>
    </citation>
    <scope>NUCLEOTIDE SEQUENCE [LARGE SCALE GENOMIC DNA]</scope>
    <source>
        <strain evidence="2">0</strain>
        <tissue evidence="2">Leaf</tissue>
    </source>
</reference>
<gene>
    <name evidence="2" type="ORF">Gohar_026406</name>
</gene>
<feature type="domain" description="RNase H type-1" evidence="1">
    <location>
        <begin position="205"/>
        <end position="291"/>
    </location>
</feature>
<dbReference type="GO" id="GO:0003676">
    <property type="term" value="F:nucleic acid binding"/>
    <property type="evidence" value="ECO:0007669"/>
    <property type="project" value="InterPro"/>
</dbReference>
<dbReference type="Gene3D" id="3.30.420.10">
    <property type="entry name" value="Ribonuclease H-like superfamily/Ribonuclease H"/>
    <property type="match status" value="1"/>
</dbReference>
<protein>
    <recommendedName>
        <fullName evidence="1">RNase H type-1 domain-containing protein</fullName>
    </recommendedName>
</protein>
<evidence type="ECO:0000259" key="1">
    <source>
        <dbReference type="Pfam" id="PF13456"/>
    </source>
</evidence>
<dbReference type="Pfam" id="PF13456">
    <property type="entry name" value="RVT_3"/>
    <property type="match status" value="1"/>
</dbReference>